<protein>
    <submittedName>
        <fullName evidence="1">Uncharacterized protein</fullName>
    </submittedName>
</protein>
<sequence>MRCWHLFLRGIGAEFKEISLSVRRSENALLAIFLYMWGRI</sequence>
<accession>C8PHC0</accession>
<proteinExistence type="predicted"/>
<dbReference type="Proteomes" id="UP000005709">
    <property type="component" value="Unassembled WGS sequence"/>
</dbReference>
<dbReference type="AlphaFoldDB" id="C8PHC0"/>
<reference evidence="1 2" key="1">
    <citation type="submission" date="2009-07" db="EMBL/GenBank/DDBJ databases">
        <authorList>
            <person name="Madupu R."/>
            <person name="Sebastian Y."/>
            <person name="Durkin A.S."/>
            <person name="Torralba M."/>
            <person name="Methe B."/>
            <person name="Sutton G.G."/>
            <person name="Strausberg R.L."/>
            <person name="Nelson K.E."/>
        </authorList>
    </citation>
    <scope>NUCLEOTIDE SEQUENCE [LARGE SCALE GENOMIC DNA]</scope>
    <source>
        <strain evidence="1 2">RM3268</strain>
    </source>
</reference>
<comment type="caution">
    <text evidence="1">The sequence shown here is derived from an EMBL/GenBank/DDBJ whole genome shotgun (WGS) entry which is preliminary data.</text>
</comment>
<organism evidence="1 2">
    <name type="scientific">Campylobacter gracilis RM3268</name>
    <dbReference type="NCBI Taxonomy" id="553220"/>
    <lineage>
        <taxon>Bacteria</taxon>
        <taxon>Pseudomonadati</taxon>
        <taxon>Campylobacterota</taxon>
        <taxon>Epsilonproteobacteria</taxon>
        <taxon>Campylobacterales</taxon>
        <taxon>Campylobacteraceae</taxon>
        <taxon>Campylobacter</taxon>
    </lineage>
</organism>
<name>C8PHC0_9BACT</name>
<dbReference type="EMBL" id="ACYG01000024">
    <property type="protein sequence ID" value="EEV17534.1"/>
    <property type="molecule type" value="Genomic_DNA"/>
</dbReference>
<keyword evidence="2" id="KW-1185">Reference proteome</keyword>
<gene>
    <name evidence="1" type="ORF">CAMGR0001_0364</name>
</gene>
<evidence type="ECO:0000313" key="2">
    <source>
        <dbReference type="Proteomes" id="UP000005709"/>
    </source>
</evidence>
<evidence type="ECO:0000313" key="1">
    <source>
        <dbReference type="EMBL" id="EEV17534.1"/>
    </source>
</evidence>